<evidence type="ECO:0000256" key="6">
    <source>
        <dbReference type="ARBA" id="ARBA00023242"/>
    </source>
</evidence>
<dbReference type="Gene3D" id="3.30.40.10">
    <property type="entry name" value="Zinc/RING finger domain, C3HC4 (zinc finger)"/>
    <property type="match status" value="1"/>
</dbReference>
<evidence type="ECO:0000256" key="8">
    <source>
        <dbReference type="ARBA" id="ARBA00033277"/>
    </source>
</evidence>
<dbReference type="Proteomes" id="UP000664169">
    <property type="component" value="Unassembled WGS sequence"/>
</dbReference>
<dbReference type="PANTHER" id="PTHR12683:SF13">
    <property type="entry name" value="CDK-ACTIVATING KINASE ASSEMBLY FACTOR MAT1"/>
    <property type="match status" value="1"/>
</dbReference>
<comment type="caution">
    <text evidence="13">The sequence shown here is derived from an EMBL/GenBank/DDBJ whole genome shotgun (WGS) entry which is preliminary data.</text>
</comment>
<evidence type="ECO:0000259" key="12">
    <source>
        <dbReference type="PROSITE" id="PS50089"/>
    </source>
</evidence>
<organism evidence="13 14">
    <name type="scientific">Gomphillus americanus</name>
    <dbReference type="NCBI Taxonomy" id="1940652"/>
    <lineage>
        <taxon>Eukaryota</taxon>
        <taxon>Fungi</taxon>
        <taxon>Dikarya</taxon>
        <taxon>Ascomycota</taxon>
        <taxon>Pezizomycotina</taxon>
        <taxon>Lecanoromycetes</taxon>
        <taxon>OSLEUM clade</taxon>
        <taxon>Ostropomycetidae</taxon>
        <taxon>Ostropales</taxon>
        <taxon>Graphidaceae</taxon>
        <taxon>Gomphilloideae</taxon>
        <taxon>Gomphillus</taxon>
    </lineage>
</organism>
<dbReference type="GO" id="GO:0006357">
    <property type="term" value="P:regulation of transcription by RNA polymerase II"/>
    <property type="evidence" value="ECO:0007669"/>
    <property type="project" value="TreeGrafter"/>
</dbReference>
<evidence type="ECO:0000313" key="14">
    <source>
        <dbReference type="Proteomes" id="UP000664169"/>
    </source>
</evidence>
<feature type="compositionally biased region" description="Polar residues" evidence="11">
    <location>
        <begin position="226"/>
        <end position="244"/>
    </location>
</feature>
<dbReference type="InterPro" id="IPR017907">
    <property type="entry name" value="Znf_RING_CS"/>
</dbReference>
<evidence type="ECO:0000313" key="13">
    <source>
        <dbReference type="EMBL" id="CAF9916527.1"/>
    </source>
</evidence>
<feature type="coiled-coil region" evidence="10">
    <location>
        <begin position="128"/>
        <end position="195"/>
    </location>
</feature>
<dbReference type="Pfam" id="PF17121">
    <property type="entry name" value="zf-C3HC4_5"/>
    <property type="match status" value="1"/>
</dbReference>
<comment type="subcellular location">
    <subcellularLocation>
        <location evidence="1">Nucleus</location>
    </subcellularLocation>
</comment>
<dbReference type="InterPro" id="IPR013083">
    <property type="entry name" value="Znf_RING/FYVE/PHD"/>
</dbReference>
<reference evidence="13" key="1">
    <citation type="submission" date="2021-03" db="EMBL/GenBank/DDBJ databases">
        <authorList>
            <person name="Tagirdzhanova G."/>
        </authorList>
    </citation>
    <scope>NUCLEOTIDE SEQUENCE</scope>
</reference>
<dbReference type="PANTHER" id="PTHR12683">
    <property type="entry name" value="CDK-ACTIVATING KINASE ASSEMBLY FACTOR MAT1"/>
    <property type="match status" value="1"/>
</dbReference>
<dbReference type="SUPFAM" id="SSF57850">
    <property type="entry name" value="RING/U-box"/>
    <property type="match status" value="1"/>
</dbReference>
<dbReference type="InterPro" id="IPR004575">
    <property type="entry name" value="MAT1/Tfb3"/>
</dbReference>
<dbReference type="InterPro" id="IPR015877">
    <property type="entry name" value="MAT1_centre"/>
</dbReference>
<dbReference type="PROSITE" id="PS00518">
    <property type="entry name" value="ZF_RING_1"/>
    <property type="match status" value="1"/>
</dbReference>
<dbReference type="InterPro" id="IPR001841">
    <property type="entry name" value="Znf_RING"/>
</dbReference>
<name>A0A8H3F1D0_9LECA</name>
<dbReference type="EMBL" id="CAJPDQ010000011">
    <property type="protein sequence ID" value="CAF9916527.1"/>
    <property type="molecule type" value="Genomic_DNA"/>
</dbReference>
<dbReference type="OrthoDB" id="5963at2759"/>
<evidence type="ECO:0000256" key="3">
    <source>
        <dbReference type="ARBA" id="ARBA00022723"/>
    </source>
</evidence>
<dbReference type="GO" id="GO:0008270">
    <property type="term" value="F:zinc ion binding"/>
    <property type="evidence" value="ECO:0007669"/>
    <property type="project" value="UniProtKB-KW"/>
</dbReference>
<gene>
    <name evidence="13" type="ORF">GOMPHAMPRED_001037</name>
</gene>
<dbReference type="GO" id="GO:0061575">
    <property type="term" value="F:cyclin-dependent protein serine/threonine kinase activator activity"/>
    <property type="evidence" value="ECO:0007669"/>
    <property type="project" value="InterPro"/>
</dbReference>
<evidence type="ECO:0000256" key="5">
    <source>
        <dbReference type="ARBA" id="ARBA00022833"/>
    </source>
</evidence>
<feature type="domain" description="RING-type" evidence="12">
    <location>
        <begin position="16"/>
        <end position="59"/>
    </location>
</feature>
<evidence type="ECO:0000256" key="2">
    <source>
        <dbReference type="ARBA" id="ARBA00022257"/>
    </source>
</evidence>
<accession>A0A8H3F1D0</accession>
<dbReference type="CDD" id="cd16573">
    <property type="entry name" value="RING-HC_TFB3-like"/>
    <property type="match status" value="1"/>
</dbReference>
<evidence type="ECO:0000256" key="9">
    <source>
        <dbReference type="PROSITE-ProRule" id="PRU00175"/>
    </source>
</evidence>
<keyword evidence="14" id="KW-1185">Reference proteome</keyword>
<protein>
    <recommendedName>
        <fullName evidence="2">RNA polymerase II transcription factor B subunit 3</fullName>
    </recommendedName>
    <alternativeName>
        <fullName evidence="8">RNA polymerase II transcription factor B 38 kDa subunit</fullName>
    </alternativeName>
    <alternativeName>
        <fullName evidence="7">RNA polymerase II transcription factor B p38 subunit</fullName>
    </alternativeName>
</protein>
<dbReference type="Pfam" id="PF06391">
    <property type="entry name" value="MAT1"/>
    <property type="match status" value="1"/>
</dbReference>
<evidence type="ECO:0000256" key="4">
    <source>
        <dbReference type="ARBA" id="ARBA00022771"/>
    </source>
</evidence>
<keyword evidence="3" id="KW-0479">Metal-binding</keyword>
<dbReference type="NCBIfam" id="TIGR00570">
    <property type="entry name" value="cdk7"/>
    <property type="match status" value="1"/>
</dbReference>
<dbReference type="GO" id="GO:0006289">
    <property type="term" value="P:nucleotide-excision repair"/>
    <property type="evidence" value="ECO:0007669"/>
    <property type="project" value="InterPro"/>
</dbReference>
<dbReference type="AlphaFoldDB" id="A0A8H3F1D0"/>
<feature type="region of interest" description="Disordered" evidence="11">
    <location>
        <begin position="221"/>
        <end position="244"/>
    </location>
</feature>
<evidence type="ECO:0000256" key="7">
    <source>
        <dbReference type="ARBA" id="ARBA00029873"/>
    </source>
</evidence>
<keyword evidence="5" id="KW-0862">Zinc</keyword>
<dbReference type="GO" id="GO:0005675">
    <property type="term" value="C:transcription factor TFIIH holo complex"/>
    <property type="evidence" value="ECO:0007669"/>
    <property type="project" value="InterPro"/>
</dbReference>
<keyword evidence="10" id="KW-0175">Coiled coil</keyword>
<proteinExistence type="predicted"/>
<evidence type="ECO:0000256" key="11">
    <source>
        <dbReference type="SAM" id="MobiDB-lite"/>
    </source>
</evidence>
<sequence>MPSARRPNGIDESVICPVCKSSTYLNPNMIFKVNPECYHKMCDSCVERIFTSGPAPCPVAGCGKTLRKNRFKIPRFEDLAVERECDIRARVAQILNHSEADFDSLRTYNDYEEWKEELIMDLVSGNNVQEWERKLKEHAKENQESIKANARHEEDLREQVKEDERVRIERSELSRAEAQREFQEELAEREAGRKEVINKILNTNSDVLRVAKEAESVLQKRAAARNQPSTANGTMGVTSGSGDANITGKTTGSVGAAKSTGFSISGLKKIQPQTKEVEKVYDAFDGLSLQFKYYSLAEKYFHPRSNAVDKEKGHASGGYLGWDYQRRAQMDAHAGLGIFVEEEKA</sequence>
<keyword evidence="6" id="KW-0539">Nucleus</keyword>
<evidence type="ECO:0000256" key="1">
    <source>
        <dbReference type="ARBA" id="ARBA00004123"/>
    </source>
</evidence>
<evidence type="ECO:0000256" key="10">
    <source>
        <dbReference type="SAM" id="Coils"/>
    </source>
</evidence>
<keyword evidence="4 9" id="KW-0863">Zinc-finger</keyword>
<dbReference type="PROSITE" id="PS50089">
    <property type="entry name" value="ZF_RING_2"/>
    <property type="match status" value="1"/>
</dbReference>